<dbReference type="Gene3D" id="2.30.29.30">
    <property type="entry name" value="Pleckstrin-homology domain (PH domain)/Phosphotyrosine-binding domain (PTB)"/>
    <property type="match status" value="1"/>
</dbReference>
<name>A0A0N4T2B9_BRUPA</name>
<evidence type="ECO:0000313" key="1">
    <source>
        <dbReference type="EMBL" id="VDN83502.1"/>
    </source>
</evidence>
<protein>
    <submittedName>
        <fullName evidence="3">CFAP91 domain-containing protein</fullName>
    </submittedName>
</protein>
<reference evidence="1 2" key="2">
    <citation type="submission" date="2018-11" db="EMBL/GenBank/DDBJ databases">
        <authorList>
            <consortium name="Pathogen Informatics"/>
        </authorList>
    </citation>
    <scope>NUCLEOTIDE SEQUENCE [LARGE SCALE GENOMIC DNA]</scope>
</reference>
<dbReference type="PANTHER" id="PTHR12856">
    <property type="entry name" value="TRANSCRIPTION INITIATION FACTOR IIH-RELATED"/>
    <property type="match status" value="1"/>
</dbReference>
<dbReference type="SUPFAM" id="SSF140383">
    <property type="entry name" value="BSD domain-like"/>
    <property type="match status" value="1"/>
</dbReference>
<dbReference type="InterPro" id="IPR035925">
    <property type="entry name" value="BSD_dom_sf"/>
</dbReference>
<dbReference type="STRING" id="6280.A0A0N4T2B9"/>
<reference evidence="3" key="1">
    <citation type="submission" date="2017-02" db="UniProtKB">
        <authorList>
            <consortium name="WormBaseParasite"/>
        </authorList>
    </citation>
    <scope>IDENTIFICATION</scope>
</reference>
<dbReference type="GO" id="GO:0000439">
    <property type="term" value="C:transcription factor TFIIH core complex"/>
    <property type="evidence" value="ECO:0007669"/>
    <property type="project" value="InterPro"/>
</dbReference>
<dbReference type="AlphaFoldDB" id="A0A0N4T2B9"/>
<dbReference type="GO" id="GO:0006351">
    <property type="term" value="P:DNA-templated transcription"/>
    <property type="evidence" value="ECO:0007669"/>
    <property type="project" value="InterPro"/>
</dbReference>
<dbReference type="InterPro" id="IPR011993">
    <property type="entry name" value="PH-like_dom_sf"/>
</dbReference>
<dbReference type="GO" id="GO:0006289">
    <property type="term" value="P:nucleotide-excision repair"/>
    <property type="evidence" value="ECO:0007669"/>
    <property type="project" value="InterPro"/>
</dbReference>
<dbReference type="WBParaSite" id="BPAG_0000234601-mRNA-1">
    <property type="protein sequence ID" value="BPAG_0000234601-mRNA-1"/>
    <property type="gene ID" value="BPAG_0000234601"/>
</dbReference>
<proteinExistence type="predicted"/>
<dbReference type="Gene3D" id="6.10.140.1200">
    <property type="match status" value="1"/>
</dbReference>
<dbReference type="EMBL" id="UZAD01000313">
    <property type="protein sequence ID" value="VDN83502.1"/>
    <property type="molecule type" value="Genomic_DNA"/>
</dbReference>
<evidence type="ECO:0000313" key="3">
    <source>
        <dbReference type="WBParaSite" id="BPAG_0000234601-mRNA-1"/>
    </source>
</evidence>
<dbReference type="SUPFAM" id="SSF50729">
    <property type="entry name" value="PH domain-like"/>
    <property type="match status" value="1"/>
</dbReference>
<dbReference type="Proteomes" id="UP000278627">
    <property type="component" value="Unassembled WGS sequence"/>
</dbReference>
<organism evidence="3">
    <name type="scientific">Brugia pahangi</name>
    <name type="common">Filarial nematode worm</name>
    <dbReference type="NCBI Taxonomy" id="6280"/>
    <lineage>
        <taxon>Eukaryota</taxon>
        <taxon>Metazoa</taxon>
        <taxon>Ecdysozoa</taxon>
        <taxon>Nematoda</taxon>
        <taxon>Chromadorea</taxon>
        <taxon>Rhabditida</taxon>
        <taxon>Spirurina</taxon>
        <taxon>Spiruromorpha</taxon>
        <taxon>Filarioidea</taxon>
        <taxon>Onchocercidae</taxon>
        <taxon>Brugia</taxon>
    </lineage>
</organism>
<dbReference type="CDD" id="cd13229">
    <property type="entry name" value="PH_TFIIH"/>
    <property type="match status" value="1"/>
</dbReference>
<sequence length="191" mass="22712">MPSAYKSPIGTFYVYEDRVEWLDNAWDEKLVDNEYRHQIKQKTQLQICKHNEEQATFVFVNPLLKEASFDLLLFMVDLEFELIAIVHEHLWFSILHVRRISYILQVHVKHRDLVKEILQQNIIQSLKYNKTKKLEAKKKILERNKLQEIYKHLVASKLISAQNFWSECYQNLVSLELSKSQILSSCCCVSI</sequence>
<keyword evidence="2" id="KW-1185">Reference proteome</keyword>
<dbReference type="InterPro" id="IPR027079">
    <property type="entry name" value="Tfb1/GTF2H1"/>
</dbReference>
<evidence type="ECO:0000313" key="2">
    <source>
        <dbReference type="Proteomes" id="UP000278627"/>
    </source>
</evidence>
<accession>A0A0N4T2B9</accession>
<gene>
    <name evidence="1" type="ORF">BPAG_LOCUS2316</name>
</gene>